<protein>
    <submittedName>
        <fullName evidence="8">Uncharacterized protein</fullName>
    </submittedName>
</protein>
<evidence type="ECO:0000256" key="2">
    <source>
        <dbReference type="ARBA" id="ARBA00022448"/>
    </source>
</evidence>
<evidence type="ECO:0000256" key="6">
    <source>
        <dbReference type="SAM" id="MobiDB-lite"/>
    </source>
</evidence>
<comment type="subcellular location">
    <subcellularLocation>
        <location evidence="1">Membrane</location>
        <topology evidence="1">Multi-pass membrane protein</topology>
    </subcellularLocation>
</comment>
<feature type="transmembrane region" description="Helical" evidence="7">
    <location>
        <begin position="63"/>
        <end position="86"/>
    </location>
</feature>
<evidence type="ECO:0000256" key="5">
    <source>
        <dbReference type="ARBA" id="ARBA00023136"/>
    </source>
</evidence>
<sequence length="131" mass="14579">MSGLSGVEVTEDEGSVSCTLEGERQKQEQDSPVLEHPSIAEVAKDAIVAEYGLRYQMNGLESYALMASAVGGILGQLMLLCLSLVYDRYLKTLPMRPLIHIVQLHNEKQKRKHNKNQSQLGHNSQVSDNDR</sequence>
<keyword evidence="9" id="KW-1185">Reference proteome</keyword>
<feature type="region of interest" description="Disordered" evidence="6">
    <location>
        <begin position="107"/>
        <end position="131"/>
    </location>
</feature>
<feature type="region of interest" description="Disordered" evidence="6">
    <location>
        <begin position="1"/>
        <end position="36"/>
    </location>
</feature>
<dbReference type="OrthoDB" id="1747895at2759"/>
<accession>A0A6D2IBJ3</accession>
<evidence type="ECO:0000313" key="8">
    <source>
        <dbReference type="EMBL" id="CAA7025113.1"/>
    </source>
</evidence>
<dbReference type="AlphaFoldDB" id="A0A6D2IBJ3"/>
<dbReference type="GO" id="GO:0016020">
    <property type="term" value="C:membrane"/>
    <property type="evidence" value="ECO:0007669"/>
    <property type="project" value="UniProtKB-SubCell"/>
</dbReference>
<feature type="compositionally biased region" description="Polar residues" evidence="6">
    <location>
        <begin position="116"/>
        <end position="131"/>
    </location>
</feature>
<evidence type="ECO:0000256" key="4">
    <source>
        <dbReference type="ARBA" id="ARBA00022989"/>
    </source>
</evidence>
<name>A0A6D2IBJ3_9BRAS</name>
<proteinExistence type="predicted"/>
<keyword evidence="5 7" id="KW-0472">Membrane</keyword>
<dbReference type="InterPro" id="IPR039309">
    <property type="entry name" value="BT1"/>
</dbReference>
<comment type="caution">
    <text evidence="8">The sequence shown here is derived from an EMBL/GenBank/DDBJ whole genome shotgun (WGS) entry which is preliminary data.</text>
</comment>
<keyword evidence="3 7" id="KW-0812">Transmembrane</keyword>
<evidence type="ECO:0000256" key="3">
    <source>
        <dbReference type="ARBA" id="ARBA00022692"/>
    </source>
</evidence>
<organism evidence="8 9">
    <name type="scientific">Microthlaspi erraticum</name>
    <dbReference type="NCBI Taxonomy" id="1685480"/>
    <lineage>
        <taxon>Eukaryota</taxon>
        <taxon>Viridiplantae</taxon>
        <taxon>Streptophyta</taxon>
        <taxon>Embryophyta</taxon>
        <taxon>Tracheophyta</taxon>
        <taxon>Spermatophyta</taxon>
        <taxon>Magnoliopsida</taxon>
        <taxon>eudicotyledons</taxon>
        <taxon>Gunneridae</taxon>
        <taxon>Pentapetalae</taxon>
        <taxon>rosids</taxon>
        <taxon>malvids</taxon>
        <taxon>Brassicales</taxon>
        <taxon>Brassicaceae</taxon>
        <taxon>Coluteocarpeae</taxon>
        <taxon>Microthlaspi</taxon>
    </lineage>
</organism>
<dbReference type="EMBL" id="CACVBM020000987">
    <property type="protein sequence ID" value="CAA7025113.1"/>
    <property type="molecule type" value="Genomic_DNA"/>
</dbReference>
<evidence type="ECO:0000256" key="7">
    <source>
        <dbReference type="SAM" id="Phobius"/>
    </source>
</evidence>
<keyword evidence="4 7" id="KW-1133">Transmembrane helix</keyword>
<keyword evidence="2" id="KW-0813">Transport</keyword>
<evidence type="ECO:0000256" key="1">
    <source>
        <dbReference type="ARBA" id="ARBA00004141"/>
    </source>
</evidence>
<dbReference type="Pfam" id="PF03092">
    <property type="entry name" value="BT1"/>
    <property type="match status" value="1"/>
</dbReference>
<dbReference type="Proteomes" id="UP000467841">
    <property type="component" value="Unassembled WGS sequence"/>
</dbReference>
<gene>
    <name evidence="8" type="ORF">MERR_LOCUS12348</name>
</gene>
<reference evidence="8" key="1">
    <citation type="submission" date="2020-01" db="EMBL/GenBank/DDBJ databases">
        <authorList>
            <person name="Mishra B."/>
        </authorList>
    </citation>
    <scope>NUCLEOTIDE SEQUENCE [LARGE SCALE GENOMIC DNA]</scope>
</reference>
<evidence type="ECO:0000313" key="9">
    <source>
        <dbReference type="Proteomes" id="UP000467841"/>
    </source>
</evidence>